<keyword evidence="8" id="KW-0694">RNA-binding</keyword>
<comment type="subcellular location">
    <subcellularLocation>
        <location evidence="1">Cytoplasm</location>
    </subcellularLocation>
    <subcellularLocation>
        <location evidence="2">Nucleus</location>
        <location evidence="2">Nucleolus</location>
    </subcellularLocation>
</comment>
<dbReference type="CDD" id="cd11368">
    <property type="entry name" value="RNase_PH_RRP45"/>
    <property type="match status" value="1"/>
</dbReference>
<dbReference type="GO" id="GO:0005730">
    <property type="term" value="C:nucleolus"/>
    <property type="evidence" value="ECO:0007669"/>
    <property type="project" value="UniProtKB-SubCell"/>
</dbReference>
<feature type="domain" description="Exoribonuclease phosphorolytic" evidence="12">
    <location>
        <begin position="192"/>
        <end position="242"/>
    </location>
</feature>
<name>A0A517LGE2_9PEZI</name>
<dbReference type="GO" id="GO:0071038">
    <property type="term" value="P:TRAMP-dependent tRNA surveillance pathway"/>
    <property type="evidence" value="ECO:0007669"/>
    <property type="project" value="TreeGrafter"/>
</dbReference>
<dbReference type="GO" id="GO:0034475">
    <property type="term" value="P:U4 snRNA 3'-end processing"/>
    <property type="evidence" value="ECO:0007669"/>
    <property type="project" value="TreeGrafter"/>
</dbReference>
<dbReference type="OrthoDB" id="10264038at2759"/>
<dbReference type="InterPro" id="IPR027408">
    <property type="entry name" value="PNPase/RNase_PH_dom_sf"/>
</dbReference>
<dbReference type="InterPro" id="IPR033100">
    <property type="entry name" value="Rrp45"/>
</dbReference>
<evidence type="ECO:0000256" key="3">
    <source>
        <dbReference type="ARBA" id="ARBA00006678"/>
    </source>
</evidence>
<evidence type="ECO:0000259" key="12">
    <source>
        <dbReference type="Pfam" id="PF03725"/>
    </source>
</evidence>
<proteinExistence type="inferred from homology"/>
<dbReference type="GO" id="GO:0016075">
    <property type="term" value="P:rRNA catabolic process"/>
    <property type="evidence" value="ECO:0007669"/>
    <property type="project" value="TreeGrafter"/>
</dbReference>
<dbReference type="GO" id="GO:0071028">
    <property type="term" value="P:nuclear mRNA surveillance"/>
    <property type="evidence" value="ECO:0007669"/>
    <property type="project" value="TreeGrafter"/>
</dbReference>
<evidence type="ECO:0000313" key="13">
    <source>
        <dbReference type="EMBL" id="QDS74714.1"/>
    </source>
</evidence>
<dbReference type="PANTHER" id="PTHR11097:SF14">
    <property type="entry name" value="EXOSOME COMPLEX COMPONENT RRP45"/>
    <property type="match status" value="1"/>
</dbReference>
<dbReference type="InterPro" id="IPR001247">
    <property type="entry name" value="ExoRNase_PH_dom1"/>
</dbReference>
<keyword evidence="7" id="KW-0271">Exosome</keyword>
<dbReference type="Pfam" id="PF03725">
    <property type="entry name" value="RNase_PH_C"/>
    <property type="match status" value="1"/>
</dbReference>
<dbReference type="InterPro" id="IPR036345">
    <property type="entry name" value="ExoRNase_PH_dom2_sf"/>
</dbReference>
<evidence type="ECO:0000313" key="14">
    <source>
        <dbReference type="Proteomes" id="UP000316270"/>
    </source>
</evidence>
<evidence type="ECO:0000256" key="6">
    <source>
        <dbReference type="ARBA" id="ARBA00022552"/>
    </source>
</evidence>
<dbReference type="GO" id="GO:0000177">
    <property type="term" value="C:cytoplasmic exosome (RNase complex)"/>
    <property type="evidence" value="ECO:0007669"/>
    <property type="project" value="TreeGrafter"/>
</dbReference>
<dbReference type="Gene3D" id="3.30.230.70">
    <property type="entry name" value="GHMP Kinase, N-terminal domain"/>
    <property type="match status" value="1"/>
</dbReference>
<dbReference type="EMBL" id="CP042196">
    <property type="protein sequence ID" value="QDS74714.1"/>
    <property type="molecule type" value="Genomic_DNA"/>
</dbReference>
<organism evidence="13 14">
    <name type="scientific">Venturia effusa</name>
    <dbReference type="NCBI Taxonomy" id="50376"/>
    <lineage>
        <taxon>Eukaryota</taxon>
        <taxon>Fungi</taxon>
        <taxon>Dikarya</taxon>
        <taxon>Ascomycota</taxon>
        <taxon>Pezizomycotina</taxon>
        <taxon>Dothideomycetes</taxon>
        <taxon>Pleosporomycetidae</taxon>
        <taxon>Venturiales</taxon>
        <taxon>Venturiaceae</taxon>
        <taxon>Venturia</taxon>
    </lineage>
</organism>
<evidence type="ECO:0000256" key="9">
    <source>
        <dbReference type="ARBA" id="ARBA00023242"/>
    </source>
</evidence>
<evidence type="ECO:0000256" key="7">
    <source>
        <dbReference type="ARBA" id="ARBA00022835"/>
    </source>
</evidence>
<sequence>MPREAELSNNEREFILDALRQNVRLDGRSSDEYRGIELTFGDEYGLVDVKMGKTRVFVRIACEITAPYPDRKFEGMFIITSEFSPMASPAFEIGRQNQTEIILSRILEKAIRRSSALDTESLCIIAGQKCFALRADIHILDHDGNLIDASCVALVAALQHFRRPDVHVEGEKVTVFAYREREPVPLSMLHHPLCVTFSYFDGGNIRIMDATAAEEQVREGEVIITMNRNGEICQIAKYGGVPVDALALVNWTSTAFIKVKEMTKFIQLKLEEDAKKRDMGGLIAELRSENERPKG</sequence>
<dbReference type="STRING" id="50376.A0A517LGE2"/>
<keyword evidence="6" id="KW-0698">rRNA processing</keyword>
<evidence type="ECO:0000256" key="4">
    <source>
        <dbReference type="ARBA" id="ARBA00019572"/>
    </source>
</evidence>
<dbReference type="Pfam" id="PF01138">
    <property type="entry name" value="RNase_PH"/>
    <property type="match status" value="1"/>
</dbReference>
<keyword evidence="9" id="KW-0539">Nucleus</keyword>
<evidence type="ECO:0000259" key="11">
    <source>
        <dbReference type="Pfam" id="PF01138"/>
    </source>
</evidence>
<keyword evidence="5" id="KW-0963">Cytoplasm</keyword>
<dbReference type="GO" id="GO:0034476">
    <property type="term" value="P:U5 snRNA 3'-end processing"/>
    <property type="evidence" value="ECO:0007669"/>
    <property type="project" value="TreeGrafter"/>
</dbReference>
<reference evidence="13 14" key="1">
    <citation type="submission" date="2019-07" db="EMBL/GenBank/DDBJ databases">
        <title>Finished genome of Venturia effusa.</title>
        <authorList>
            <person name="Young C.A."/>
            <person name="Cox M.P."/>
            <person name="Ganley A.R.D."/>
            <person name="David W.J."/>
        </authorList>
    </citation>
    <scope>NUCLEOTIDE SEQUENCE [LARGE SCALE GENOMIC DNA]</scope>
    <source>
        <strain evidence="14">albino</strain>
    </source>
</reference>
<dbReference type="GO" id="GO:0000176">
    <property type="term" value="C:nuclear exosome (RNase complex)"/>
    <property type="evidence" value="ECO:0007669"/>
    <property type="project" value="TreeGrafter"/>
</dbReference>
<dbReference type="PANTHER" id="PTHR11097">
    <property type="entry name" value="EXOSOME COMPLEX EXONUCLEASE RIBOSOMAL RNA PROCESSING PROTEIN"/>
    <property type="match status" value="1"/>
</dbReference>
<accession>A0A517LGE2</accession>
<dbReference type="InterPro" id="IPR020568">
    <property type="entry name" value="Ribosomal_Su5_D2-typ_SF"/>
</dbReference>
<dbReference type="GO" id="GO:0071035">
    <property type="term" value="P:nuclear polyadenylation-dependent rRNA catabolic process"/>
    <property type="evidence" value="ECO:0007669"/>
    <property type="project" value="TreeGrafter"/>
</dbReference>
<dbReference type="InterPro" id="IPR015847">
    <property type="entry name" value="ExoRNase_PH_dom2"/>
</dbReference>
<gene>
    <name evidence="13" type="ORF">FKW77_000676</name>
</gene>
<feature type="domain" description="Exoribonuclease phosphorolytic" evidence="11">
    <location>
        <begin position="32"/>
        <end position="164"/>
    </location>
</feature>
<dbReference type="GO" id="GO:0035925">
    <property type="term" value="F:mRNA 3'-UTR AU-rich region binding"/>
    <property type="evidence" value="ECO:0007669"/>
    <property type="project" value="TreeGrafter"/>
</dbReference>
<keyword evidence="14" id="KW-1185">Reference proteome</keyword>
<evidence type="ECO:0000256" key="5">
    <source>
        <dbReference type="ARBA" id="ARBA00022490"/>
    </source>
</evidence>
<protein>
    <recommendedName>
        <fullName evidence="4">Exosome complex component RRP45</fullName>
    </recommendedName>
    <alternativeName>
        <fullName evidence="10">Ribosomal RNA-processing protein 45</fullName>
    </alternativeName>
</protein>
<dbReference type="SUPFAM" id="SSF55666">
    <property type="entry name" value="Ribonuclease PH domain 2-like"/>
    <property type="match status" value="1"/>
</dbReference>
<dbReference type="FunFam" id="3.30.230.70:FF:000005">
    <property type="entry name" value="Exosome complex component RRP45"/>
    <property type="match status" value="1"/>
</dbReference>
<evidence type="ECO:0000256" key="1">
    <source>
        <dbReference type="ARBA" id="ARBA00004496"/>
    </source>
</evidence>
<evidence type="ECO:0000256" key="8">
    <source>
        <dbReference type="ARBA" id="ARBA00022884"/>
    </source>
</evidence>
<dbReference type="GO" id="GO:0034473">
    <property type="term" value="P:U1 snRNA 3'-end processing"/>
    <property type="evidence" value="ECO:0007669"/>
    <property type="project" value="TreeGrafter"/>
</dbReference>
<comment type="similarity">
    <text evidence="3">Belongs to the RNase PH family.</text>
</comment>
<dbReference type="GO" id="GO:0000467">
    <property type="term" value="P:exonucleolytic trimming to generate mature 3'-end of 5.8S rRNA from tricistronic rRNA transcript (SSU-rRNA, 5.8S rRNA, LSU-rRNA)"/>
    <property type="evidence" value="ECO:0007669"/>
    <property type="project" value="TreeGrafter"/>
</dbReference>
<dbReference type="SUPFAM" id="SSF54211">
    <property type="entry name" value="Ribosomal protein S5 domain 2-like"/>
    <property type="match status" value="1"/>
</dbReference>
<dbReference type="AlphaFoldDB" id="A0A517LGE2"/>
<dbReference type="Proteomes" id="UP000316270">
    <property type="component" value="Chromosome 12"/>
</dbReference>
<dbReference type="InterPro" id="IPR050590">
    <property type="entry name" value="Exosome_comp_Rrp42_subfam"/>
</dbReference>
<evidence type="ECO:0000256" key="2">
    <source>
        <dbReference type="ARBA" id="ARBA00004604"/>
    </source>
</evidence>
<evidence type="ECO:0000256" key="10">
    <source>
        <dbReference type="ARBA" id="ARBA00077933"/>
    </source>
</evidence>